<protein>
    <submittedName>
        <fullName evidence="1">Uncharacterized protein</fullName>
    </submittedName>
</protein>
<comment type="caution">
    <text evidence="1">The sequence shown here is derived from an EMBL/GenBank/DDBJ whole genome shotgun (WGS) entry which is preliminary data.</text>
</comment>
<evidence type="ECO:0000313" key="2">
    <source>
        <dbReference type="Proteomes" id="UP001310594"/>
    </source>
</evidence>
<name>A0AAN7VLT8_9PEZI</name>
<dbReference type="EMBL" id="JAVRQU010000020">
    <property type="protein sequence ID" value="KAK5692162.1"/>
    <property type="molecule type" value="Genomic_DNA"/>
</dbReference>
<gene>
    <name evidence="1" type="ORF">LTR97_011336</name>
</gene>
<evidence type="ECO:0000313" key="1">
    <source>
        <dbReference type="EMBL" id="KAK5692162.1"/>
    </source>
</evidence>
<accession>A0AAN7VLT8</accession>
<proteinExistence type="predicted"/>
<organism evidence="1 2">
    <name type="scientific">Elasticomyces elasticus</name>
    <dbReference type="NCBI Taxonomy" id="574655"/>
    <lineage>
        <taxon>Eukaryota</taxon>
        <taxon>Fungi</taxon>
        <taxon>Dikarya</taxon>
        <taxon>Ascomycota</taxon>
        <taxon>Pezizomycotina</taxon>
        <taxon>Dothideomycetes</taxon>
        <taxon>Dothideomycetidae</taxon>
        <taxon>Mycosphaerellales</taxon>
        <taxon>Teratosphaeriaceae</taxon>
        <taxon>Elasticomyces</taxon>
    </lineage>
</organism>
<reference evidence="1" key="1">
    <citation type="submission" date="2023-08" db="EMBL/GenBank/DDBJ databases">
        <title>Black Yeasts Isolated from many extreme environments.</title>
        <authorList>
            <person name="Coleine C."/>
            <person name="Stajich J.E."/>
            <person name="Selbmann L."/>
        </authorList>
    </citation>
    <scope>NUCLEOTIDE SEQUENCE</scope>
    <source>
        <strain evidence="1">CCFEE 5810</strain>
    </source>
</reference>
<dbReference type="AlphaFoldDB" id="A0AAN7VLT8"/>
<sequence>MAQLRGPLSAVAIATQRHIEEDHVHPVDLLQTKIKDDNAPLDVIKVCLQIYLEQIQQVPRHTDRVRMVKEKHVATTLLGHLWEREEVWLQLVLTDPETTQCICRFAVMEGLEDFIMDWIKADLSRETLGTAHERAERGALWRNSLFRMLIETRLQNASNKKADEALKLFFTTLQERATSYKSAMQSLSPEIRRR</sequence>
<dbReference type="Proteomes" id="UP001310594">
    <property type="component" value="Unassembled WGS sequence"/>
</dbReference>